<evidence type="ECO:0000313" key="2">
    <source>
        <dbReference type="Proteomes" id="UP000433309"/>
    </source>
</evidence>
<keyword evidence="2" id="KW-1185">Reference proteome</keyword>
<evidence type="ECO:0008006" key="3">
    <source>
        <dbReference type="Google" id="ProtNLM"/>
    </source>
</evidence>
<dbReference type="Proteomes" id="UP000433309">
    <property type="component" value="Unassembled WGS sequence"/>
</dbReference>
<accession>A0A6I2KUN5</accession>
<dbReference type="EMBL" id="WKJK01000002">
    <property type="protein sequence ID" value="MRW89110.1"/>
    <property type="molecule type" value="Genomic_DNA"/>
</dbReference>
<dbReference type="AlphaFoldDB" id="A0A6I2KUN5"/>
<protein>
    <recommendedName>
        <fullName evidence="3">DUF4062 domain-containing protein</fullName>
    </recommendedName>
</protein>
<sequence>MPKTEQVLSIFLASPSDVGGERDLVDVFVSEWNNLWSEDIGVHLRLVRWETHTYPAVGADGQDVINTQIGEEYDVFLGIMWKRFGTPTGRAASGTVEEFERALARYRISGVPQLMFYFKKVDSNADVEASQLEAIQQFRSKLAKDGLLYCEFSHPEQFGQLVRVHLTRHIQGWAKRHRELVVTPQNTKDELKDRYNSYLHSIKTQSIALPAIIKQFAKIHLTYITANSRRAAQARAMTNETPDIVWKLSLIEMTNEMVEYADAAENFEATFISAFSIFIEGVLGAGAISIAFPDIKTKSLNQTLTDLRRKLHPVYRSTGEYIDQLAKVTPKLSGVMLTTNERILAAQRKFREHVRFGERLLLESEKLFNSKR</sequence>
<dbReference type="RefSeq" id="WP_154373312.1">
    <property type="nucleotide sequence ID" value="NZ_WKJK01000002.1"/>
</dbReference>
<reference evidence="1 2" key="1">
    <citation type="submission" date="2019-11" db="EMBL/GenBank/DDBJ databases">
        <title>Novel species isolated from a subtropical stream in China.</title>
        <authorList>
            <person name="Lu H."/>
        </authorList>
    </citation>
    <scope>NUCLEOTIDE SEQUENCE [LARGE SCALE GENOMIC DNA]</scope>
    <source>
        <strain evidence="1 2">FT80W</strain>
    </source>
</reference>
<gene>
    <name evidence="1" type="ORF">GJ699_03845</name>
</gene>
<evidence type="ECO:0000313" key="1">
    <source>
        <dbReference type="EMBL" id="MRW89110.1"/>
    </source>
</evidence>
<proteinExistence type="predicted"/>
<organism evidence="1 2">
    <name type="scientific">Duganella guangzhouensis</name>
    <dbReference type="NCBI Taxonomy" id="2666084"/>
    <lineage>
        <taxon>Bacteria</taxon>
        <taxon>Pseudomonadati</taxon>
        <taxon>Pseudomonadota</taxon>
        <taxon>Betaproteobacteria</taxon>
        <taxon>Burkholderiales</taxon>
        <taxon>Oxalobacteraceae</taxon>
        <taxon>Telluria group</taxon>
        <taxon>Duganella</taxon>
    </lineage>
</organism>
<comment type="caution">
    <text evidence="1">The sequence shown here is derived from an EMBL/GenBank/DDBJ whole genome shotgun (WGS) entry which is preliminary data.</text>
</comment>
<name>A0A6I2KUN5_9BURK</name>